<reference evidence="3" key="1">
    <citation type="journal article" date="2012" name="J. Bacteriol.">
        <title>Genome sequences of type strains of seven species of the marine bacterium Pseudoalteromonas.</title>
        <authorList>
            <person name="Xie B.B."/>
            <person name="Shu Y.L."/>
            <person name="Qin Q.L."/>
            <person name="Rong J.C."/>
            <person name="Zhang X.Y."/>
            <person name="Chen X.L."/>
            <person name="Shi M."/>
            <person name="He H.L."/>
            <person name="Zhou B.C."/>
            <person name="Zhang Y.Z."/>
        </authorList>
    </citation>
    <scope>NUCLEOTIDE SEQUENCE</scope>
    <source>
        <strain evidence="3">DSM 8771</strain>
    </source>
</reference>
<dbReference type="PANTHER" id="PTHR43861:SF5">
    <property type="entry name" value="BLL5978 PROTEIN"/>
    <property type="match status" value="1"/>
</dbReference>
<dbReference type="RefSeq" id="WP_010364965.1">
    <property type="nucleotide sequence ID" value="NZ_AHBZ03000014.1"/>
</dbReference>
<dbReference type="SUPFAM" id="SSF53335">
    <property type="entry name" value="S-adenosyl-L-methionine-dependent methyltransferases"/>
    <property type="match status" value="1"/>
</dbReference>
<evidence type="ECO:0000313" key="4">
    <source>
        <dbReference type="Proteomes" id="UP000016487"/>
    </source>
</evidence>
<accession>A0AAD4AKR3</accession>
<evidence type="ECO:0000259" key="1">
    <source>
        <dbReference type="Pfam" id="PF08421"/>
    </source>
</evidence>
<dbReference type="InterPro" id="IPR038576">
    <property type="entry name" value="Methyltransf_Zn-bd_dom_put_sf"/>
</dbReference>
<dbReference type="InterPro" id="IPR013691">
    <property type="entry name" value="MeTrfase_14"/>
</dbReference>
<dbReference type="AlphaFoldDB" id="A0AAD4AKR3"/>
<evidence type="ECO:0000259" key="2">
    <source>
        <dbReference type="Pfam" id="PF08484"/>
    </source>
</evidence>
<dbReference type="Proteomes" id="UP000016487">
    <property type="component" value="Unassembled WGS sequence"/>
</dbReference>
<dbReference type="Pfam" id="PF08484">
    <property type="entry name" value="Methyltransf_14"/>
    <property type="match status" value="1"/>
</dbReference>
<dbReference type="Gene3D" id="3.40.50.720">
    <property type="entry name" value="NAD(P)-binding Rossmann-like Domain"/>
    <property type="match status" value="1"/>
</dbReference>
<gene>
    <name evidence="3" type="ORF">PCIT_a0531</name>
</gene>
<name>A0AAD4AKR3_9GAMM</name>
<comment type="caution">
    <text evidence="3">The sequence shown here is derived from an EMBL/GenBank/DDBJ whole genome shotgun (WGS) entry which is preliminary data.</text>
</comment>
<organism evidence="3 4">
    <name type="scientific">Pseudoalteromonas citrea</name>
    <dbReference type="NCBI Taxonomy" id="43655"/>
    <lineage>
        <taxon>Bacteria</taxon>
        <taxon>Pseudomonadati</taxon>
        <taxon>Pseudomonadota</taxon>
        <taxon>Gammaproteobacteria</taxon>
        <taxon>Alteromonadales</taxon>
        <taxon>Pseudoalteromonadaceae</taxon>
        <taxon>Pseudoalteromonas</taxon>
    </lineage>
</organism>
<dbReference type="InterPro" id="IPR013630">
    <property type="entry name" value="Methyltransf_Zn-bd_dom_put"/>
</dbReference>
<dbReference type="Pfam" id="PF08421">
    <property type="entry name" value="Methyltransf_13"/>
    <property type="match status" value="1"/>
</dbReference>
<dbReference type="EMBL" id="AHBZ03000014">
    <property type="protein sequence ID" value="KAF7774133.1"/>
    <property type="molecule type" value="Genomic_DNA"/>
</dbReference>
<sequence>MTINIKHRRTCRLCNEEDISLAVSMHPIPPQELYLETKEQAQAIPRFPVDVYFCNNCSHVQQLDILDSDTLWQEYTYLSGQAKGMKQHFESFTKAAIKKHALGRSGLVVDIGSNDGSLLVNFQKVGFSVQGVDPASQVAKFAQAQGIPTIVSGFAPEVASEIIAEHGKAKVITAFNAYAHADDLHAMTRGIKALLDDDGVFFFEVQYLLDVIDKVLIGSIFHEHMSHHSLIPLQRFLAQHQLEIIDVEHVSIQHGSLIGAVQHMGGKRHIYPSVDEQISIEIAQKLNHFSKISQLKAAISNLKADAQALTMQLINDNCTIAAFGAARSGQTLISQLGIEGVIQYILDDHPQKVGKYPAGDGIPIVPTSTLLEKMPDYTIILAWVHCERIIRDNQAYLDKGGKFIVLTPKVTIREA</sequence>
<feature type="domain" description="Methyltransferase putative zinc binding" evidence="1">
    <location>
        <begin position="11"/>
        <end position="71"/>
    </location>
</feature>
<dbReference type="InterPro" id="IPR029063">
    <property type="entry name" value="SAM-dependent_MTases_sf"/>
</dbReference>
<proteinExistence type="predicted"/>
<evidence type="ECO:0000313" key="3">
    <source>
        <dbReference type="EMBL" id="KAF7774133.1"/>
    </source>
</evidence>
<protein>
    <recommendedName>
        <fullName evidence="5">SAM-dependent methyltransferase</fullName>
    </recommendedName>
</protein>
<evidence type="ECO:0008006" key="5">
    <source>
        <dbReference type="Google" id="ProtNLM"/>
    </source>
</evidence>
<dbReference type="Gene3D" id="3.40.50.150">
    <property type="entry name" value="Vaccinia Virus protein VP39"/>
    <property type="match status" value="1"/>
</dbReference>
<dbReference type="Gene3D" id="6.20.50.110">
    <property type="entry name" value="Methyltransferase, zinc-binding domain"/>
    <property type="match status" value="1"/>
</dbReference>
<feature type="domain" description="C-methyltransferase" evidence="2">
    <location>
        <begin position="254"/>
        <end position="408"/>
    </location>
</feature>
<dbReference type="Pfam" id="PF13489">
    <property type="entry name" value="Methyltransf_23"/>
    <property type="match status" value="1"/>
</dbReference>
<dbReference type="PANTHER" id="PTHR43861">
    <property type="entry name" value="TRANS-ACONITATE 2-METHYLTRANSFERASE-RELATED"/>
    <property type="match status" value="1"/>
</dbReference>
<reference evidence="3" key="2">
    <citation type="submission" date="2015-03" db="EMBL/GenBank/DDBJ databases">
        <title>Genome sequence of Pseudoalteromonas citrea.</title>
        <authorList>
            <person name="Xie B.-B."/>
            <person name="Rong J.-C."/>
            <person name="Qin Q.-L."/>
            <person name="Zhang Y.-Z."/>
        </authorList>
    </citation>
    <scope>NUCLEOTIDE SEQUENCE</scope>
    <source>
        <strain evidence="3">DSM 8771</strain>
    </source>
</reference>